<reference evidence="9 10" key="1">
    <citation type="journal article" date="2017" name="MBio">
        <title>Type VI secretion-mediated competition in the bee gut microbiome.</title>
        <authorList>
            <person name="Steele M.I."/>
            <person name="Kwong W.K."/>
            <person name="Powell J.E."/>
            <person name="Whiteley M."/>
            <person name="Moran N.A."/>
        </authorList>
    </citation>
    <scope>NUCLEOTIDE SEQUENCE [LARGE SCALE GENOMIC DNA]</scope>
    <source>
        <strain evidence="9 10">Occ4-2</strain>
    </source>
</reference>
<evidence type="ECO:0000256" key="7">
    <source>
        <dbReference type="ARBA" id="ARBA00023136"/>
    </source>
</evidence>
<feature type="transmembrane region" description="Helical" evidence="8">
    <location>
        <begin position="221"/>
        <end position="242"/>
    </location>
</feature>
<dbReference type="Gene3D" id="1.20.1530.20">
    <property type="match status" value="2"/>
</dbReference>
<protein>
    <recommendedName>
        <fullName evidence="11">Transporter</fullName>
    </recommendedName>
</protein>
<keyword evidence="4" id="KW-1003">Cell membrane</keyword>
<evidence type="ECO:0000256" key="8">
    <source>
        <dbReference type="SAM" id="Phobius"/>
    </source>
</evidence>
<evidence type="ECO:0000256" key="5">
    <source>
        <dbReference type="ARBA" id="ARBA00022692"/>
    </source>
</evidence>
<feature type="transmembrane region" description="Helical" evidence="8">
    <location>
        <begin position="56"/>
        <end position="78"/>
    </location>
</feature>
<dbReference type="AlphaFoldDB" id="A0A2N9XJV5"/>
<comment type="caution">
    <text evidence="9">The sequence shown here is derived from an EMBL/GenBank/DDBJ whole genome shotgun (WGS) entry which is preliminary data.</text>
</comment>
<feature type="transmembrane region" description="Helical" evidence="8">
    <location>
        <begin position="248"/>
        <end position="270"/>
    </location>
</feature>
<evidence type="ECO:0000256" key="6">
    <source>
        <dbReference type="ARBA" id="ARBA00022989"/>
    </source>
</evidence>
<gene>
    <name evidence="9" type="ORF">BHC48_09555</name>
</gene>
<dbReference type="Pfam" id="PF03547">
    <property type="entry name" value="Mem_trans"/>
    <property type="match status" value="1"/>
</dbReference>
<dbReference type="InterPro" id="IPR038770">
    <property type="entry name" value="Na+/solute_symporter_sf"/>
</dbReference>
<dbReference type="GO" id="GO:0055085">
    <property type="term" value="P:transmembrane transport"/>
    <property type="evidence" value="ECO:0007669"/>
    <property type="project" value="InterPro"/>
</dbReference>
<evidence type="ECO:0000256" key="2">
    <source>
        <dbReference type="ARBA" id="ARBA00010145"/>
    </source>
</evidence>
<evidence type="ECO:0000256" key="1">
    <source>
        <dbReference type="ARBA" id="ARBA00004651"/>
    </source>
</evidence>
<keyword evidence="6 8" id="KW-1133">Transmembrane helix</keyword>
<dbReference type="EMBL" id="MEIQ01000052">
    <property type="protein sequence ID" value="PIT48610.1"/>
    <property type="molecule type" value="Genomic_DNA"/>
</dbReference>
<sequence>MHFLIILLPVFGIFVTGFIAQKVLKFDIASLSKLSLYILSPFLAFKTFYAHQLTAAYAYYAFYVLALCVGLIILVYLWSKVCHYQNQDNCALILASCFMNNGNYGTPVILVFFGSAGFDVAVILMVLQQFIMSTLGTYYAAKGSSDVEGVSQRTILKKVLRMPIVYGALFGLIFQLLHIPLSKEIMLAVGMIGDSSIPVIMLILGMQLATLHIRQIEVAKISFALVVRLMVSPLWALLLVYFMPIDLMAKKILIVLAAMPTAANTTLISVQFNTKPQLVSSATFFSTVLSLITLPIVLMLVQPPVMNLLAI</sequence>
<evidence type="ECO:0000256" key="3">
    <source>
        <dbReference type="ARBA" id="ARBA00022448"/>
    </source>
</evidence>
<comment type="subcellular location">
    <subcellularLocation>
        <location evidence="1">Cell membrane</location>
        <topology evidence="1">Multi-pass membrane protein</topology>
    </subcellularLocation>
</comment>
<keyword evidence="7 8" id="KW-0472">Membrane</keyword>
<keyword evidence="3" id="KW-0813">Transport</keyword>
<dbReference type="PANTHER" id="PTHR36838:SF1">
    <property type="entry name" value="SLR1864 PROTEIN"/>
    <property type="match status" value="1"/>
</dbReference>
<dbReference type="InterPro" id="IPR004776">
    <property type="entry name" value="Mem_transp_PIN-like"/>
</dbReference>
<feature type="transmembrane region" description="Helical" evidence="8">
    <location>
        <begin position="185"/>
        <end position="209"/>
    </location>
</feature>
<evidence type="ECO:0000313" key="10">
    <source>
        <dbReference type="Proteomes" id="UP000231484"/>
    </source>
</evidence>
<keyword evidence="5 8" id="KW-0812">Transmembrane</keyword>
<comment type="similarity">
    <text evidence="2">Belongs to the auxin efflux carrier (TC 2.A.69) family.</text>
</comment>
<dbReference type="Proteomes" id="UP000231484">
    <property type="component" value="Unassembled WGS sequence"/>
</dbReference>
<dbReference type="PANTHER" id="PTHR36838">
    <property type="entry name" value="AUXIN EFFLUX CARRIER FAMILY PROTEIN"/>
    <property type="match status" value="1"/>
</dbReference>
<organism evidence="9 10">
    <name type="scientific">Snodgrassella alvi</name>
    <dbReference type="NCBI Taxonomy" id="1196083"/>
    <lineage>
        <taxon>Bacteria</taxon>
        <taxon>Pseudomonadati</taxon>
        <taxon>Pseudomonadota</taxon>
        <taxon>Betaproteobacteria</taxon>
        <taxon>Neisseriales</taxon>
        <taxon>Neisseriaceae</taxon>
        <taxon>Snodgrassella</taxon>
    </lineage>
</organism>
<dbReference type="GO" id="GO:0005886">
    <property type="term" value="C:plasma membrane"/>
    <property type="evidence" value="ECO:0007669"/>
    <property type="project" value="UniProtKB-SubCell"/>
</dbReference>
<accession>A0A2N9XJV5</accession>
<evidence type="ECO:0000256" key="4">
    <source>
        <dbReference type="ARBA" id="ARBA00022475"/>
    </source>
</evidence>
<evidence type="ECO:0000313" key="9">
    <source>
        <dbReference type="EMBL" id="PIT48610.1"/>
    </source>
</evidence>
<name>A0A2N9XJV5_9NEIS</name>
<proteinExistence type="inferred from homology"/>
<evidence type="ECO:0008006" key="11">
    <source>
        <dbReference type="Google" id="ProtNLM"/>
    </source>
</evidence>
<feature type="transmembrane region" description="Helical" evidence="8">
    <location>
        <begin position="159"/>
        <end position="179"/>
    </location>
</feature>
<feature type="transmembrane region" description="Helical" evidence="8">
    <location>
        <begin position="282"/>
        <end position="301"/>
    </location>
</feature>